<name>A0A8J4XTV2_CHIOP</name>
<accession>A0A8J4XTV2</accession>
<proteinExistence type="predicted"/>
<gene>
    <name evidence="2" type="ORF">GWK47_013977</name>
</gene>
<evidence type="ECO:0000256" key="1">
    <source>
        <dbReference type="SAM" id="SignalP"/>
    </source>
</evidence>
<evidence type="ECO:0000313" key="2">
    <source>
        <dbReference type="EMBL" id="KAG0714517.1"/>
    </source>
</evidence>
<sequence>MARRDLRGWWLPAVMAVVVVAVCVPGTAALPLSPPPPGSVEETVKPPGSASVAIPPLHGAALPLRLGARCILCGPNVCPACQMVDSMGVCRHIFGCVVKTLPRPQWTGDQANTGLALLVGGQRPATATRKIDSLT</sequence>
<feature type="chain" id="PRO_5035313470" evidence="1">
    <location>
        <begin position="30"/>
        <end position="135"/>
    </location>
</feature>
<keyword evidence="1" id="KW-0732">Signal</keyword>
<protein>
    <submittedName>
        <fullName evidence="2">Uncharacterized protein</fullName>
    </submittedName>
</protein>
<keyword evidence="3" id="KW-1185">Reference proteome</keyword>
<organism evidence="2 3">
    <name type="scientific">Chionoecetes opilio</name>
    <name type="common">Atlantic snow crab</name>
    <name type="synonym">Cancer opilio</name>
    <dbReference type="NCBI Taxonomy" id="41210"/>
    <lineage>
        <taxon>Eukaryota</taxon>
        <taxon>Metazoa</taxon>
        <taxon>Ecdysozoa</taxon>
        <taxon>Arthropoda</taxon>
        <taxon>Crustacea</taxon>
        <taxon>Multicrustacea</taxon>
        <taxon>Malacostraca</taxon>
        <taxon>Eumalacostraca</taxon>
        <taxon>Eucarida</taxon>
        <taxon>Decapoda</taxon>
        <taxon>Pleocyemata</taxon>
        <taxon>Brachyura</taxon>
        <taxon>Eubrachyura</taxon>
        <taxon>Majoidea</taxon>
        <taxon>Majidae</taxon>
        <taxon>Chionoecetes</taxon>
    </lineage>
</organism>
<reference evidence="2" key="1">
    <citation type="submission" date="2020-07" db="EMBL/GenBank/DDBJ databases">
        <title>The High-quality genome of the commercially important snow crab, Chionoecetes opilio.</title>
        <authorList>
            <person name="Jeong J.-H."/>
            <person name="Ryu S."/>
        </authorList>
    </citation>
    <scope>NUCLEOTIDE SEQUENCE</scope>
    <source>
        <strain evidence="2">MADBK_172401_WGS</strain>
        <tissue evidence="2">Digestive gland</tissue>
    </source>
</reference>
<dbReference type="EMBL" id="JACEEZ010020466">
    <property type="protein sequence ID" value="KAG0714517.1"/>
    <property type="molecule type" value="Genomic_DNA"/>
</dbReference>
<feature type="signal peptide" evidence="1">
    <location>
        <begin position="1"/>
        <end position="29"/>
    </location>
</feature>
<evidence type="ECO:0000313" key="3">
    <source>
        <dbReference type="Proteomes" id="UP000770661"/>
    </source>
</evidence>
<dbReference type="Proteomes" id="UP000770661">
    <property type="component" value="Unassembled WGS sequence"/>
</dbReference>
<dbReference type="AlphaFoldDB" id="A0A8J4XTV2"/>
<comment type="caution">
    <text evidence="2">The sequence shown here is derived from an EMBL/GenBank/DDBJ whole genome shotgun (WGS) entry which is preliminary data.</text>
</comment>